<accession>A0AAD1U490</accession>
<dbReference type="AlphaFoldDB" id="A0AAD1U490"/>
<organism evidence="2 3">
    <name type="scientific">Euplotes crassus</name>
    <dbReference type="NCBI Taxonomy" id="5936"/>
    <lineage>
        <taxon>Eukaryota</taxon>
        <taxon>Sar</taxon>
        <taxon>Alveolata</taxon>
        <taxon>Ciliophora</taxon>
        <taxon>Intramacronucleata</taxon>
        <taxon>Spirotrichea</taxon>
        <taxon>Hypotrichia</taxon>
        <taxon>Euplotida</taxon>
        <taxon>Euplotidae</taxon>
        <taxon>Moneuplotes</taxon>
    </lineage>
</organism>
<name>A0AAD1U490_EUPCR</name>
<feature type="coiled-coil region" evidence="1">
    <location>
        <begin position="57"/>
        <end position="116"/>
    </location>
</feature>
<proteinExistence type="predicted"/>
<gene>
    <name evidence="2" type="ORF">ECRASSUSDP1_LOCUS1515</name>
</gene>
<evidence type="ECO:0000313" key="2">
    <source>
        <dbReference type="EMBL" id="CAI2360217.1"/>
    </source>
</evidence>
<feature type="coiled-coil region" evidence="1">
    <location>
        <begin position="208"/>
        <end position="270"/>
    </location>
</feature>
<sequence>MNSDDSSIFTTPDLHELWEDITTPVGLTHPDVLATTKNLANPKSDKNEELSPRAQKLKKRILEIQRLNKRCDEFQRDKKSLERTIYGLKEKIRAIHEQHNRERRTLKKEIREELLLEFAREMAKVEDQFKDEIKHLTHEWYIEKSTSDRKNTIVSKLCKILVQTEMTLTNFSLKVRSNLDDTLGLNDFWDSGFDPEPKKIFPKKKVEKSKLEEKVTELESKNIYLEYEVKMTKDLYEDLVNQWEEATKKIRQLEEEKRCLINDYEHKMANLLLNSEDEVAKMKKKVIKQQSQFQDCKRNLVHELKVREILINRHQKYGEVLKTELANAKNIIKDPTALKKATRDLNFQNLKLYPIKTIEDDLRTNKSVERKKVFQSFDLYKTKTSQHSRSIEKHPTKSYLLRKELQSRCTNKSLQKLMDKHREVANSTARTIMTVVAPQVKTPDMDTSGEKGNRTDRIFRIKVK</sequence>
<reference evidence="2" key="1">
    <citation type="submission" date="2023-07" db="EMBL/GenBank/DDBJ databases">
        <authorList>
            <consortium name="AG Swart"/>
            <person name="Singh M."/>
            <person name="Singh A."/>
            <person name="Seah K."/>
            <person name="Emmerich C."/>
        </authorList>
    </citation>
    <scope>NUCLEOTIDE SEQUENCE</scope>
    <source>
        <strain evidence="2">DP1</strain>
    </source>
</reference>
<evidence type="ECO:0000256" key="1">
    <source>
        <dbReference type="SAM" id="Coils"/>
    </source>
</evidence>
<comment type="caution">
    <text evidence="2">The sequence shown here is derived from an EMBL/GenBank/DDBJ whole genome shotgun (WGS) entry which is preliminary data.</text>
</comment>
<keyword evidence="1" id="KW-0175">Coiled coil</keyword>
<keyword evidence="3" id="KW-1185">Reference proteome</keyword>
<dbReference type="EMBL" id="CAMPGE010001432">
    <property type="protein sequence ID" value="CAI2360217.1"/>
    <property type="molecule type" value="Genomic_DNA"/>
</dbReference>
<evidence type="ECO:0000313" key="3">
    <source>
        <dbReference type="Proteomes" id="UP001295684"/>
    </source>
</evidence>
<protein>
    <submittedName>
        <fullName evidence="2">Uncharacterized protein</fullName>
    </submittedName>
</protein>
<dbReference type="Proteomes" id="UP001295684">
    <property type="component" value="Unassembled WGS sequence"/>
</dbReference>